<proteinExistence type="inferred from homology"/>
<evidence type="ECO:0000313" key="10">
    <source>
        <dbReference type="Proteomes" id="UP000238081"/>
    </source>
</evidence>
<dbReference type="SUPFAM" id="SSF103481">
    <property type="entry name" value="Multidrug resistance efflux transporter EmrE"/>
    <property type="match status" value="1"/>
</dbReference>
<evidence type="ECO:0000256" key="4">
    <source>
        <dbReference type="ARBA" id="ARBA00022692"/>
    </source>
</evidence>
<keyword evidence="3" id="KW-1003">Cell membrane</keyword>
<dbReference type="Pfam" id="PF00892">
    <property type="entry name" value="EamA"/>
    <property type="match status" value="2"/>
</dbReference>
<comment type="similarity">
    <text evidence="2">Belongs to the EamA transporter family.</text>
</comment>
<feature type="transmembrane region" description="Helical" evidence="7">
    <location>
        <begin position="216"/>
        <end position="239"/>
    </location>
</feature>
<dbReference type="GO" id="GO:0005886">
    <property type="term" value="C:plasma membrane"/>
    <property type="evidence" value="ECO:0007669"/>
    <property type="project" value="UniProtKB-SubCell"/>
</dbReference>
<feature type="transmembrane region" description="Helical" evidence="7">
    <location>
        <begin position="278"/>
        <end position="296"/>
    </location>
</feature>
<evidence type="ECO:0000256" key="6">
    <source>
        <dbReference type="ARBA" id="ARBA00023136"/>
    </source>
</evidence>
<feature type="domain" description="EamA" evidence="8">
    <location>
        <begin position="12"/>
        <end position="150"/>
    </location>
</feature>
<dbReference type="RefSeq" id="WP_043662154.1">
    <property type="nucleotide sequence ID" value="NZ_JSEG01000002.1"/>
</dbReference>
<accession>A0A2S7F8G7</accession>
<evidence type="ECO:0000256" key="1">
    <source>
        <dbReference type="ARBA" id="ARBA00004651"/>
    </source>
</evidence>
<organism evidence="9 10">
    <name type="scientific">Clostridium butyricum</name>
    <dbReference type="NCBI Taxonomy" id="1492"/>
    <lineage>
        <taxon>Bacteria</taxon>
        <taxon>Bacillati</taxon>
        <taxon>Bacillota</taxon>
        <taxon>Clostridia</taxon>
        <taxon>Eubacteriales</taxon>
        <taxon>Clostridiaceae</taxon>
        <taxon>Clostridium</taxon>
    </lineage>
</organism>
<dbReference type="Proteomes" id="UP000238081">
    <property type="component" value="Unassembled WGS sequence"/>
</dbReference>
<feature type="transmembrane region" description="Helical" evidence="7">
    <location>
        <begin position="163"/>
        <end position="179"/>
    </location>
</feature>
<dbReference type="InterPro" id="IPR000620">
    <property type="entry name" value="EamA_dom"/>
</dbReference>
<sequence>MNKKYIDRNVIKGEIILLLASILWGSCFLFQKKGMDYIGPFTLGTFRFLIGGSLLIPIIYVFSFNKKAKRLSVKYTKKDLIKSGILCGIVMFFAATFQQIGLIYTTSGKAGFITAMEIIVVAIATIFITKKIFLNIVLGIVIALSGMYLLCITNGISVQMGDFIVFLGSIFFGFQIMLIDKYSKIYDVIKLSFVQFITSGVMSAVSMFAFERIDIGSIIMAVGPIIYTSVIEVAVCYTLQVIGQKYVPPVIAAITLTLESVFAVIFGAVFLGESMSLKEIYGCMFMLIAVIIVQIPSKKSYIIHNKSQNKGHTI</sequence>
<evidence type="ECO:0000256" key="7">
    <source>
        <dbReference type="SAM" id="Phobius"/>
    </source>
</evidence>
<comment type="subcellular location">
    <subcellularLocation>
        <location evidence="1">Cell membrane</location>
        <topology evidence="1">Multi-pass membrane protein</topology>
    </subcellularLocation>
</comment>
<feature type="transmembrane region" description="Helical" evidence="7">
    <location>
        <begin position="12"/>
        <end position="31"/>
    </location>
</feature>
<keyword evidence="4 7" id="KW-0812">Transmembrane</keyword>
<evidence type="ECO:0000256" key="2">
    <source>
        <dbReference type="ARBA" id="ARBA00007362"/>
    </source>
</evidence>
<dbReference type="InterPro" id="IPR037185">
    <property type="entry name" value="EmrE-like"/>
</dbReference>
<feature type="transmembrane region" description="Helical" evidence="7">
    <location>
        <begin position="37"/>
        <end position="62"/>
    </location>
</feature>
<feature type="transmembrane region" description="Helical" evidence="7">
    <location>
        <begin position="191"/>
        <end position="210"/>
    </location>
</feature>
<feature type="transmembrane region" description="Helical" evidence="7">
    <location>
        <begin position="136"/>
        <end position="157"/>
    </location>
</feature>
<gene>
    <name evidence="9" type="ORF">AWN73_03430</name>
</gene>
<feature type="domain" description="EamA" evidence="8">
    <location>
        <begin position="160"/>
        <end position="293"/>
    </location>
</feature>
<feature type="transmembrane region" description="Helical" evidence="7">
    <location>
        <begin position="83"/>
        <end position="104"/>
    </location>
</feature>
<dbReference type="AlphaFoldDB" id="A0A2S7F8G7"/>
<dbReference type="PROSITE" id="PS51257">
    <property type="entry name" value="PROKAR_LIPOPROTEIN"/>
    <property type="match status" value="1"/>
</dbReference>
<evidence type="ECO:0000256" key="3">
    <source>
        <dbReference type="ARBA" id="ARBA00022475"/>
    </source>
</evidence>
<dbReference type="PANTHER" id="PTHR42920">
    <property type="entry name" value="OS03G0707200 PROTEIN-RELATED"/>
    <property type="match status" value="1"/>
</dbReference>
<dbReference type="EMBL" id="LRDH01000118">
    <property type="protein sequence ID" value="PPV13598.1"/>
    <property type="molecule type" value="Genomic_DNA"/>
</dbReference>
<reference evidence="9 10" key="1">
    <citation type="submission" date="2016-01" db="EMBL/GenBank/DDBJ databases">
        <title>Characterization of the Clostridium difficile lineages that are prevalent in Hong Kong and China.</title>
        <authorList>
            <person name="Kwok J.S.-L."/>
            <person name="Lam W.-Y."/>
            <person name="Ip M."/>
            <person name="Chan T.-F."/>
            <person name="Hawkey P.M."/>
            <person name="Tsui S.K.-W."/>
        </authorList>
    </citation>
    <scope>NUCLEOTIDE SEQUENCE [LARGE SCALE GENOMIC DNA]</scope>
    <source>
        <strain evidence="9 10">300064</strain>
    </source>
</reference>
<evidence type="ECO:0000256" key="5">
    <source>
        <dbReference type="ARBA" id="ARBA00022989"/>
    </source>
</evidence>
<dbReference type="InterPro" id="IPR051258">
    <property type="entry name" value="Diverse_Substrate_Transporter"/>
</dbReference>
<comment type="caution">
    <text evidence="9">The sequence shown here is derived from an EMBL/GenBank/DDBJ whole genome shotgun (WGS) entry which is preliminary data.</text>
</comment>
<keyword evidence="6 7" id="KW-0472">Membrane</keyword>
<protein>
    <recommendedName>
        <fullName evidence="8">EamA domain-containing protein</fullName>
    </recommendedName>
</protein>
<feature type="transmembrane region" description="Helical" evidence="7">
    <location>
        <begin position="251"/>
        <end position="272"/>
    </location>
</feature>
<evidence type="ECO:0000259" key="8">
    <source>
        <dbReference type="Pfam" id="PF00892"/>
    </source>
</evidence>
<keyword evidence="5 7" id="KW-1133">Transmembrane helix</keyword>
<feature type="transmembrane region" description="Helical" evidence="7">
    <location>
        <begin position="110"/>
        <end position="129"/>
    </location>
</feature>
<evidence type="ECO:0000313" key="9">
    <source>
        <dbReference type="EMBL" id="PPV13598.1"/>
    </source>
</evidence>
<name>A0A2S7F8G7_CLOBU</name>
<dbReference type="PANTHER" id="PTHR42920:SF5">
    <property type="entry name" value="EAMA DOMAIN-CONTAINING PROTEIN"/>
    <property type="match status" value="1"/>
</dbReference>